<dbReference type="RefSeq" id="WP_246106678.1">
    <property type="nucleotide sequence ID" value="NZ_VFPA01000002.1"/>
</dbReference>
<accession>A0A543DRY9</accession>
<dbReference type="Gene3D" id="3.20.20.60">
    <property type="entry name" value="Phosphoenolpyruvate-binding domains"/>
    <property type="match status" value="1"/>
</dbReference>
<reference evidence="1 2" key="1">
    <citation type="submission" date="2019-06" db="EMBL/GenBank/DDBJ databases">
        <title>Sequencing the genomes of 1000 actinobacteria strains.</title>
        <authorList>
            <person name="Klenk H.-P."/>
        </authorList>
    </citation>
    <scope>NUCLEOTIDE SEQUENCE [LARGE SCALE GENOMIC DNA]</scope>
    <source>
        <strain evidence="1 2">DSM 45301</strain>
    </source>
</reference>
<proteinExistence type="predicted"/>
<sequence>MTIASTDMTARFRALHVPGTPLLMPNPYDEGTAKVLATLGFAALATTSSGFAATVGAADGGVDAADVLRHAAAIAACVDVPVSADLEDGYGDDPETVAATVSEAVAAGLAGCSIEDYSPALEPGIHDIGRAAERVAAAAEAAREGHGLVLTARAENHIRGNPDLADTIARLQAYQEAGADVLYAPGLVDLADVRSVVSSVDRPVNVLLLPGMAPVAELAEAGVARISVGGAFSGIAFAAVARAARELLEQGTTGFLDLAGEARELTTRAFRRY</sequence>
<dbReference type="CDD" id="cd00377">
    <property type="entry name" value="ICL_PEPM"/>
    <property type="match status" value="1"/>
</dbReference>
<protein>
    <submittedName>
        <fullName evidence="1">2-methylisocitrate lyase-like PEP mutase family enzyme</fullName>
    </submittedName>
</protein>
<dbReference type="PANTHER" id="PTHR42905">
    <property type="entry name" value="PHOSPHOENOLPYRUVATE CARBOXYLASE"/>
    <property type="match status" value="1"/>
</dbReference>
<name>A0A543DRY9_9PSEU</name>
<dbReference type="Pfam" id="PF13714">
    <property type="entry name" value="PEP_mutase"/>
    <property type="match status" value="1"/>
</dbReference>
<dbReference type="AlphaFoldDB" id="A0A543DRY9"/>
<dbReference type="GO" id="GO:0016829">
    <property type="term" value="F:lyase activity"/>
    <property type="evidence" value="ECO:0007669"/>
    <property type="project" value="UniProtKB-KW"/>
</dbReference>
<evidence type="ECO:0000313" key="2">
    <source>
        <dbReference type="Proteomes" id="UP000315677"/>
    </source>
</evidence>
<dbReference type="PANTHER" id="PTHR42905:SF16">
    <property type="entry name" value="CARBOXYPHOSPHONOENOLPYRUVATE PHOSPHONOMUTASE-LIKE PROTEIN (AFU_ORTHOLOGUE AFUA_5G07230)"/>
    <property type="match status" value="1"/>
</dbReference>
<gene>
    <name evidence="1" type="ORF">FB558_4647</name>
</gene>
<comment type="caution">
    <text evidence="1">The sequence shown here is derived from an EMBL/GenBank/DDBJ whole genome shotgun (WGS) entry which is preliminary data.</text>
</comment>
<dbReference type="InterPro" id="IPR015813">
    <property type="entry name" value="Pyrv/PenolPyrv_kinase-like_dom"/>
</dbReference>
<keyword evidence="1" id="KW-0456">Lyase</keyword>
<dbReference type="Proteomes" id="UP000315677">
    <property type="component" value="Unassembled WGS sequence"/>
</dbReference>
<keyword evidence="2" id="KW-1185">Reference proteome</keyword>
<dbReference type="SUPFAM" id="SSF51621">
    <property type="entry name" value="Phosphoenolpyruvate/pyruvate domain"/>
    <property type="match status" value="1"/>
</dbReference>
<dbReference type="EMBL" id="VFPA01000002">
    <property type="protein sequence ID" value="TQM12069.1"/>
    <property type="molecule type" value="Genomic_DNA"/>
</dbReference>
<dbReference type="InterPro" id="IPR039556">
    <property type="entry name" value="ICL/PEPM"/>
</dbReference>
<evidence type="ECO:0000313" key="1">
    <source>
        <dbReference type="EMBL" id="TQM12069.1"/>
    </source>
</evidence>
<organism evidence="1 2">
    <name type="scientific">Pseudonocardia kunmingensis</name>
    <dbReference type="NCBI Taxonomy" id="630975"/>
    <lineage>
        <taxon>Bacteria</taxon>
        <taxon>Bacillati</taxon>
        <taxon>Actinomycetota</taxon>
        <taxon>Actinomycetes</taxon>
        <taxon>Pseudonocardiales</taxon>
        <taxon>Pseudonocardiaceae</taxon>
        <taxon>Pseudonocardia</taxon>
    </lineage>
</organism>
<dbReference type="InterPro" id="IPR040442">
    <property type="entry name" value="Pyrv_kinase-like_dom_sf"/>
</dbReference>